<comment type="caution">
    <text evidence="1">The sequence shown here is derived from an EMBL/GenBank/DDBJ whole genome shotgun (WGS) entry which is preliminary data.</text>
</comment>
<dbReference type="EMBL" id="JBEDUW010000007">
    <property type="protein sequence ID" value="KAK9913314.1"/>
    <property type="molecule type" value="Genomic_DNA"/>
</dbReference>
<protein>
    <submittedName>
        <fullName evidence="1">Uncharacterized protein</fullName>
    </submittedName>
</protein>
<gene>
    <name evidence="1" type="ORF">M0R45_037133</name>
</gene>
<proteinExistence type="predicted"/>
<reference evidence="1 2" key="1">
    <citation type="journal article" date="2023" name="G3 (Bethesda)">
        <title>A chromosome-length genome assembly and annotation of blackberry (Rubus argutus, cv. 'Hillquist').</title>
        <authorList>
            <person name="Bruna T."/>
            <person name="Aryal R."/>
            <person name="Dudchenko O."/>
            <person name="Sargent D.J."/>
            <person name="Mead D."/>
            <person name="Buti M."/>
            <person name="Cavallini A."/>
            <person name="Hytonen T."/>
            <person name="Andres J."/>
            <person name="Pham M."/>
            <person name="Weisz D."/>
            <person name="Mascagni F."/>
            <person name="Usai G."/>
            <person name="Natali L."/>
            <person name="Bassil N."/>
            <person name="Fernandez G.E."/>
            <person name="Lomsadze A."/>
            <person name="Armour M."/>
            <person name="Olukolu B."/>
            <person name="Poorten T."/>
            <person name="Britton C."/>
            <person name="Davik J."/>
            <person name="Ashrafi H."/>
            <person name="Aiden E.L."/>
            <person name="Borodovsky M."/>
            <person name="Worthington M."/>
        </authorList>
    </citation>
    <scope>NUCLEOTIDE SEQUENCE [LARGE SCALE GENOMIC DNA]</scope>
    <source>
        <strain evidence="1">PI 553951</strain>
    </source>
</reference>
<evidence type="ECO:0000313" key="2">
    <source>
        <dbReference type="Proteomes" id="UP001457282"/>
    </source>
</evidence>
<dbReference type="AlphaFoldDB" id="A0AAW1VY68"/>
<accession>A0AAW1VY68</accession>
<dbReference type="Proteomes" id="UP001457282">
    <property type="component" value="Unassembled WGS sequence"/>
</dbReference>
<organism evidence="1 2">
    <name type="scientific">Rubus argutus</name>
    <name type="common">Southern blackberry</name>
    <dbReference type="NCBI Taxonomy" id="59490"/>
    <lineage>
        <taxon>Eukaryota</taxon>
        <taxon>Viridiplantae</taxon>
        <taxon>Streptophyta</taxon>
        <taxon>Embryophyta</taxon>
        <taxon>Tracheophyta</taxon>
        <taxon>Spermatophyta</taxon>
        <taxon>Magnoliopsida</taxon>
        <taxon>eudicotyledons</taxon>
        <taxon>Gunneridae</taxon>
        <taxon>Pentapetalae</taxon>
        <taxon>rosids</taxon>
        <taxon>fabids</taxon>
        <taxon>Rosales</taxon>
        <taxon>Rosaceae</taxon>
        <taxon>Rosoideae</taxon>
        <taxon>Rosoideae incertae sedis</taxon>
        <taxon>Rubus</taxon>
    </lineage>
</organism>
<sequence>MAVRSGAARGWIRLHQGNRSGNDGSPAAEAMRSRRGCDDSVGMGVLAWALVRGEVGAVGEHGDEVCEWWCSRAEVKAWLMKLQVWVFDLGETLKFVVFAHGSVWCCRNWQGLVSCDDCRRWADGGLAGA</sequence>
<evidence type="ECO:0000313" key="1">
    <source>
        <dbReference type="EMBL" id="KAK9913314.1"/>
    </source>
</evidence>
<keyword evidence="2" id="KW-1185">Reference proteome</keyword>
<name>A0AAW1VY68_RUBAR</name>